<dbReference type="SUPFAM" id="SSF52833">
    <property type="entry name" value="Thioredoxin-like"/>
    <property type="match status" value="1"/>
</dbReference>
<dbReference type="RefSeq" id="XP_066668775.1">
    <property type="nucleotide sequence ID" value="XM_066809852.1"/>
</dbReference>
<dbReference type="Gene3D" id="1.20.1050.10">
    <property type="match status" value="1"/>
</dbReference>
<keyword evidence="6" id="KW-1185">Reference proteome</keyword>
<feature type="domain" description="GST N-terminal" evidence="3">
    <location>
        <begin position="5"/>
        <end position="97"/>
    </location>
</feature>
<comment type="caution">
    <text evidence="5">The sequence shown here is derived from an EMBL/GenBank/DDBJ whole genome shotgun (WGS) entry which is preliminary data.</text>
</comment>
<dbReference type="Gene3D" id="3.40.30.10">
    <property type="entry name" value="Glutaredoxin"/>
    <property type="match status" value="1"/>
</dbReference>
<dbReference type="PANTHER" id="PTHR43986:SF10">
    <property type="entry name" value="ELONGATION FACTOR EEF-1B GAMMA SUBUNIT, PUTATIVE (AFU_ORTHOLOGUE AFUA_1G17120)-RELATED"/>
    <property type="match status" value="1"/>
</dbReference>
<proteinExistence type="inferred from homology"/>
<accession>A0ABR1WL57</accession>
<dbReference type="GeneID" id="92042912"/>
<evidence type="ECO:0000256" key="1">
    <source>
        <dbReference type="ARBA" id="ARBA00007409"/>
    </source>
</evidence>
<sequence length="212" mass="23383">MAPFGTLYTLSDRVHPRTRKILGAAALNGLELEIPANFEARVTNKTPEFLAKFPLGQIPSFEGRSSASLGSGSDSPFFLAESSAIAQYVADSGPRREQLLGRDAAARVEPAVDPGEGKAEKDLRRWLERYEGHLKRGDGRAWFVNAEAEGPSLADLVVGGTVLLLYSTYMEAGMREEYPHVLGFYERLKEIPELTELYSGPLLEKRKEPEEA</sequence>
<dbReference type="InterPro" id="IPR004046">
    <property type="entry name" value="GST_C"/>
</dbReference>
<name>A0ABR1WL57_9PEZI</name>
<dbReference type="InterPro" id="IPR036282">
    <property type="entry name" value="Glutathione-S-Trfase_C_sf"/>
</dbReference>
<evidence type="ECO:0000259" key="3">
    <source>
        <dbReference type="PROSITE" id="PS50404"/>
    </source>
</evidence>
<evidence type="ECO:0000259" key="4">
    <source>
        <dbReference type="PROSITE" id="PS50405"/>
    </source>
</evidence>
<dbReference type="SUPFAM" id="SSF47616">
    <property type="entry name" value="GST C-terminal domain-like"/>
    <property type="match status" value="1"/>
</dbReference>
<dbReference type="EMBL" id="JAQQWN010000005">
    <property type="protein sequence ID" value="KAK8084266.1"/>
    <property type="molecule type" value="Genomic_DNA"/>
</dbReference>
<evidence type="ECO:0008006" key="7">
    <source>
        <dbReference type="Google" id="ProtNLM"/>
    </source>
</evidence>
<reference evidence="5 6" key="1">
    <citation type="submission" date="2023-01" db="EMBL/GenBank/DDBJ databases">
        <title>Analysis of 21 Apiospora genomes using comparative genomics revels a genus with tremendous synthesis potential of carbohydrate active enzymes and secondary metabolites.</title>
        <authorList>
            <person name="Sorensen T."/>
        </authorList>
    </citation>
    <scope>NUCLEOTIDE SEQUENCE [LARGE SCALE GENOMIC DNA]</scope>
    <source>
        <strain evidence="5 6">CBS 114990</strain>
    </source>
</reference>
<dbReference type="InterPro" id="IPR050802">
    <property type="entry name" value="EF-GSTs"/>
</dbReference>
<dbReference type="InterPro" id="IPR036249">
    <property type="entry name" value="Thioredoxin-like_sf"/>
</dbReference>
<dbReference type="PROSITE" id="PS50405">
    <property type="entry name" value="GST_CTER"/>
    <property type="match status" value="1"/>
</dbReference>
<dbReference type="CDD" id="cd03044">
    <property type="entry name" value="GST_N_EF1Bgamma"/>
    <property type="match status" value="1"/>
</dbReference>
<dbReference type="Proteomes" id="UP001433268">
    <property type="component" value="Unassembled WGS sequence"/>
</dbReference>
<dbReference type="PROSITE" id="PS50404">
    <property type="entry name" value="GST_NTER"/>
    <property type="match status" value="1"/>
</dbReference>
<gene>
    <name evidence="5" type="ORF">PG997_005537</name>
</gene>
<dbReference type="InterPro" id="IPR004045">
    <property type="entry name" value="Glutathione_S-Trfase_N"/>
</dbReference>
<dbReference type="PANTHER" id="PTHR43986">
    <property type="entry name" value="ELONGATION FACTOR 1-GAMMA"/>
    <property type="match status" value="1"/>
</dbReference>
<comment type="similarity">
    <text evidence="1 2">Belongs to the GST superfamily.</text>
</comment>
<protein>
    <recommendedName>
        <fullName evidence="7">Glutathione S-transferase</fullName>
    </recommendedName>
</protein>
<dbReference type="Pfam" id="PF00043">
    <property type="entry name" value="GST_C"/>
    <property type="match status" value="1"/>
</dbReference>
<organism evidence="5 6">
    <name type="scientific">Apiospora hydei</name>
    <dbReference type="NCBI Taxonomy" id="1337664"/>
    <lineage>
        <taxon>Eukaryota</taxon>
        <taxon>Fungi</taxon>
        <taxon>Dikarya</taxon>
        <taxon>Ascomycota</taxon>
        <taxon>Pezizomycotina</taxon>
        <taxon>Sordariomycetes</taxon>
        <taxon>Xylariomycetidae</taxon>
        <taxon>Amphisphaeriales</taxon>
        <taxon>Apiosporaceae</taxon>
        <taxon>Apiospora</taxon>
    </lineage>
</organism>
<dbReference type="InterPro" id="IPR010987">
    <property type="entry name" value="Glutathione-S-Trfase_C-like"/>
</dbReference>
<feature type="domain" description="GST C-terminal" evidence="4">
    <location>
        <begin position="75"/>
        <end position="209"/>
    </location>
</feature>
<dbReference type="Pfam" id="PF02798">
    <property type="entry name" value="GST_N"/>
    <property type="match status" value="1"/>
</dbReference>
<evidence type="ECO:0000313" key="5">
    <source>
        <dbReference type="EMBL" id="KAK8084266.1"/>
    </source>
</evidence>
<evidence type="ECO:0000256" key="2">
    <source>
        <dbReference type="RuleBase" id="RU003494"/>
    </source>
</evidence>
<evidence type="ECO:0000313" key="6">
    <source>
        <dbReference type="Proteomes" id="UP001433268"/>
    </source>
</evidence>